<dbReference type="AlphaFoldDB" id="A0A4Q7MC51"/>
<evidence type="ECO:0000313" key="3">
    <source>
        <dbReference type="Proteomes" id="UP000293289"/>
    </source>
</evidence>
<evidence type="ECO:0000313" key="2">
    <source>
        <dbReference type="EMBL" id="RZS64438.1"/>
    </source>
</evidence>
<accession>A0A4Q7MC51</accession>
<reference evidence="2 3" key="1">
    <citation type="submission" date="2019-02" db="EMBL/GenBank/DDBJ databases">
        <title>Genomic Encyclopedia of Type Strains, Phase IV (KMG-IV): sequencing the most valuable type-strain genomes for metagenomic binning, comparative biology and taxonomic classification.</title>
        <authorList>
            <person name="Goeker M."/>
        </authorList>
    </citation>
    <scope>NUCLEOTIDE SEQUENCE [LARGE SCALE GENOMIC DNA]</scope>
    <source>
        <strain evidence="2 3">DSM 43045</strain>
    </source>
</reference>
<feature type="transmembrane region" description="Helical" evidence="1">
    <location>
        <begin position="24"/>
        <end position="43"/>
    </location>
</feature>
<keyword evidence="1" id="KW-1133">Transmembrane helix</keyword>
<feature type="transmembrane region" description="Helical" evidence="1">
    <location>
        <begin position="50"/>
        <end position="68"/>
    </location>
</feature>
<proteinExistence type="predicted"/>
<dbReference type="Proteomes" id="UP000293289">
    <property type="component" value="Unassembled WGS sequence"/>
</dbReference>
<feature type="transmembrane region" description="Helical" evidence="1">
    <location>
        <begin position="101"/>
        <end position="121"/>
    </location>
</feature>
<name>A0A4Q7MC51_9MICO</name>
<organism evidence="2 3">
    <name type="scientific">Agromyces ramosus</name>
    <dbReference type="NCBI Taxonomy" id="33879"/>
    <lineage>
        <taxon>Bacteria</taxon>
        <taxon>Bacillati</taxon>
        <taxon>Actinomycetota</taxon>
        <taxon>Actinomycetes</taxon>
        <taxon>Micrococcales</taxon>
        <taxon>Microbacteriaceae</taxon>
        <taxon>Agromyces</taxon>
    </lineage>
</organism>
<sequence length="183" mass="18144">MAVFAIFAASLAHTVGGGAPPGPVALMVALAFSVPLAMALSGARARLARTAVSALVAQAALHLTYAMGGATPLASTMHAGHHHAGLELPAPPVAAVDHGNAWMPAAHLVAAAITLAALVLADRIADTIGGAVRVLVRRLTRVPTPVVAPTLRIPVDGPRPRLVGALLHAAMGSRGPPAVAAAA</sequence>
<comment type="caution">
    <text evidence="2">The sequence shown here is derived from an EMBL/GenBank/DDBJ whole genome shotgun (WGS) entry which is preliminary data.</text>
</comment>
<evidence type="ECO:0000256" key="1">
    <source>
        <dbReference type="SAM" id="Phobius"/>
    </source>
</evidence>
<keyword evidence="3" id="KW-1185">Reference proteome</keyword>
<dbReference type="EMBL" id="SGWY01000003">
    <property type="protein sequence ID" value="RZS64438.1"/>
    <property type="molecule type" value="Genomic_DNA"/>
</dbReference>
<protein>
    <submittedName>
        <fullName evidence="2">Uncharacterized protein</fullName>
    </submittedName>
</protein>
<keyword evidence="1" id="KW-0472">Membrane</keyword>
<gene>
    <name evidence="2" type="ORF">EV187_2825</name>
</gene>
<keyword evidence="1" id="KW-0812">Transmembrane</keyword>